<dbReference type="InterPro" id="IPR023404">
    <property type="entry name" value="rSAM_horseshoe"/>
</dbReference>
<dbReference type="InterPro" id="IPR006638">
    <property type="entry name" value="Elp3/MiaA/NifB-like_rSAM"/>
</dbReference>
<evidence type="ECO:0000256" key="5">
    <source>
        <dbReference type="ARBA" id="ARBA00022723"/>
    </source>
</evidence>
<reference evidence="12 13" key="1">
    <citation type="submission" date="2017-09" db="EMBL/GenBank/DDBJ databases">
        <title>Depth-based differentiation of microbial function through sediment-hosted aquifers and enrichment of novel symbionts in the deep terrestrial subsurface.</title>
        <authorList>
            <person name="Probst A.J."/>
            <person name="Ladd B."/>
            <person name="Jarett J.K."/>
            <person name="Geller-Mcgrath D.E."/>
            <person name="Sieber C.M."/>
            <person name="Emerson J.B."/>
            <person name="Anantharaman K."/>
            <person name="Thomas B.C."/>
            <person name="Malmstrom R."/>
            <person name="Stieglmeier M."/>
            <person name="Klingl A."/>
            <person name="Woyke T."/>
            <person name="Ryan C.M."/>
            <person name="Banfield J.F."/>
        </authorList>
    </citation>
    <scope>NUCLEOTIDE SEQUENCE [LARGE SCALE GENOMIC DNA]</scope>
    <source>
        <strain evidence="12">CG08_land_8_20_14_0_20_45_16</strain>
    </source>
</reference>
<dbReference type="Pfam" id="PF04055">
    <property type="entry name" value="Radical_SAM"/>
    <property type="match status" value="1"/>
</dbReference>
<feature type="binding site" evidence="8">
    <location>
        <position position="91"/>
    </location>
    <ligand>
        <name>[4Fe-4S] cluster</name>
        <dbReference type="ChEBI" id="CHEBI:49883"/>
        <label>1</label>
    </ligand>
</feature>
<dbReference type="NCBIfam" id="TIGR00089">
    <property type="entry name" value="MiaB/RimO family radical SAM methylthiotransferase"/>
    <property type="match status" value="1"/>
</dbReference>
<protein>
    <recommendedName>
        <fullName evidence="8">Ribosomal protein uS12 methylthiotransferase RimO</fullName>
        <shortName evidence="8">uS12 MTTase</shortName>
        <shortName evidence="8">uS12 methylthiotransferase</shortName>
        <ecNumber evidence="8">2.8.4.4</ecNumber>
    </recommendedName>
    <alternativeName>
        <fullName evidence="8">Ribosomal protein uS12 (aspartate-C(3))-methylthiotransferase</fullName>
    </alternativeName>
    <alternativeName>
        <fullName evidence="8">Ribosome maturation factor RimO</fullName>
    </alternativeName>
</protein>
<dbReference type="InterPro" id="IPR005840">
    <property type="entry name" value="Ribosomal_uS12_MeSTrfase_RimO"/>
</dbReference>
<name>A0A2H0Y146_UNCSA</name>
<dbReference type="Gene3D" id="3.80.30.20">
    <property type="entry name" value="tm_1862 like domain"/>
    <property type="match status" value="1"/>
</dbReference>
<comment type="caution">
    <text evidence="12">The sequence shown here is derived from an EMBL/GenBank/DDBJ whole genome shotgun (WGS) entry which is preliminary data.</text>
</comment>
<dbReference type="GO" id="GO:0035600">
    <property type="term" value="P:tRNA methylthiolation"/>
    <property type="evidence" value="ECO:0007669"/>
    <property type="project" value="UniProtKB-ARBA"/>
</dbReference>
<dbReference type="SFLD" id="SFLDG01061">
    <property type="entry name" value="methylthiotransferase"/>
    <property type="match status" value="1"/>
</dbReference>
<feature type="binding site" evidence="8">
    <location>
        <position position="141"/>
    </location>
    <ligand>
        <name>[4Fe-4S] cluster</name>
        <dbReference type="ChEBI" id="CHEBI:49883"/>
        <label>2</label>
        <note>4Fe-4S-S-AdoMet</note>
    </ligand>
</feature>
<evidence type="ECO:0000259" key="10">
    <source>
        <dbReference type="PROSITE" id="PS51449"/>
    </source>
</evidence>
<evidence type="ECO:0000256" key="6">
    <source>
        <dbReference type="ARBA" id="ARBA00023004"/>
    </source>
</evidence>
<keyword evidence="6 8" id="KW-0408">Iron</keyword>
<dbReference type="PANTHER" id="PTHR43837">
    <property type="entry name" value="RIBOSOMAL PROTEIN S12 METHYLTHIOTRANSFERASE RIMO"/>
    <property type="match status" value="1"/>
</dbReference>
<dbReference type="PROSITE" id="PS01278">
    <property type="entry name" value="MTTASE_RADICAL"/>
    <property type="match status" value="1"/>
</dbReference>
<dbReference type="InterPro" id="IPR038135">
    <property type="entry name" value="Methylthiotransferase_N_sf"/>
</dbReference>
<keyword evidence="7 8" id="KW-0411">Iron-sulfur</keyword>
<dbReference type="GO" id="GO:0046872">
    <property type="term" value="F:metal ion binding"/>
    <property type="evidence" value="ECO:0007669"/>
    <property type="project" value="UniProtKB-KW"/>
</dbReference>
<keyword evidence="12" id="KW-0689">Ribosomal protein</keyword>
<feature type="domain" description="MTTase N-terminal" evidence="10">
    <location>
        <begin position="12"/>
        <end position="130"/>
    </location>
</feature>
<organism evidence="12 13">
    <name type="scientific">Candidatus Saganbacteria bacterium CG08_land_8_20_14_0_20_45_16</name>
    <dbReference type="NCBI Taxonomy" id="2014293"/>
    <lineage>
        <taxon>Bacteria</taxon>
        <taxon>Bacillati</taxon>
        <taxon>Saganbacteria</taxon>
    </lineage>
</organism>
<keyword evidence="2 8" id="KW-0963">Cytoplasm</keyword>
<evidence type="ECO:0000256" key="2">
    <source>
        <dbReference type="ARBA" id="ARBA00022490"/>
    </source>
</evidence>
<evidence type="ECO:0000313" key="13">
    <source>
        <dbReference type="Proteomes" id="UP000231343"/>
    </source>
</evidence>
<dbReference type="PANTHER" id="PTHR43837:SF1">
    <property type="entry name" value="RIBOSOMAL PROTEIN US12 METHYLTHIOTRANSFERASE RIMO"/>
    <property type="match status" value="1"/>
</dbReference>
<dbReference type="PROSITE" id="PS51918">
    <property type="entry name" value="RADICAL_SAM"/>
    <property type="match status" value="1"/>
</dbReference>
<keyword evidence="4 8" id="KW-0949">S-adenosyl-L-methionine</keyword>
<evidence type="ECO:0000256" key="1">
    <source>
        <dbReference type="ARBA" id="ARBA00022485"/>
    </source>
</evidence>
<dbReference type="PROSITE" id="PS50926">
    <property type="entry name" value="TRAM"/>
    <property type="match status" value="1"/>
</dbReference>
<dbReference type="SFLD" id="SFLDS00029">
    <property type="entry name" value="Radical_SAM"/>
    <property type="match status" value="1"/>
</dbReference>
<dbReference type="InterPro" id="IPR012340">
    <property type="entry name" value="NA-bd_OB-fold"/>
</dbReference>
<evidence type="ECO:0000256" key="3">
    <source>
        <dbReference type="ARBA" id="ARBA00022679"/>
    </source>
</evidence>
<dbReference type="Gene3D" id="3.40.50.12160">
    <property type="entry name" value="Methylthiotransferase, N-terminal domain"/>
    <property type="match status" value="1"/>
</dbReference>
<dbReference type="HAMAP" id="MF_01865">
    <property type="entry name" value="MTTase_RimO"/>
    <property type="match status" value="1"/>
</dbReference>
<evidence type="ECO:0000256" key="8">
    <source>
        <dbReference type="HAMAP-Rule" id="MF_01865"/>
    </source>
</evidence>
<proteinExistence type="inferred from homology"/>
<dbReference type="SUPFAM" id="SSF102114">
    <property type="entry name" value="Radical SAM enzymes"/>
    <property type="match status" value="1"/>
</dbReference>
<dbReference type="InterPro" id="IPR020612">
    <property type="entry name" value="Methylthiotransferase_CS"/>
</dbReference>
<feature type="domain" description="TRAM" evidence="9">
    <location>
        <begin position="353"/>
        <end position="418"/>
    </location>
</feature>
<dbReference type="GO" id="GO:0051539">
    <property type="term" value="F:4 iron, 4 sulfur cluster binding"/>
    <property type="evidence" value="ECO:0007669"/>
    <property type="project" value="UniProtKB-UniRule"/>
</dbReference>
<feature type="binding site" evidence="8">
    <location>
        <position position="145"/>
    </location>
    <ligand>
        <name>[4Fe-4S] cluster</name>
        <dbReference type="ChEBI" id="CHEBI:49883"/>
        <label>2</label>
        <note>4Fe-4S-S-AdoMet</note>
    </ligand>
</feature>
<comment type="similarity">
    <text evidence="8">Belongs to the methylthiotransferase family. RimO subfamily.</text>
</comment>
<feature type="binding site" evidence="8">
    <location>
        <position position="148"/>
    </location>
    <ligand>
        <name>[4Fe-4S] cluster</name>
        <dbReference type="ChEBI" id="CHEBI:49883"/>
        <label>2</label>
        <note>4Fe-4S-S-AdoMet</note>
    </ligand>
</feature>
<feature type="binding site" evidence="8">
    <location>
        <position position="21"/>
    </location>
    <ligand>
        <name>[4Fe-4S] cluster</name>
        <dbReference type="ChEBI" id="CHEBI:49883"/>
        <label>1</label>
    </ligand>
</feature>
<evidence type="ECO:0000256" key="7">
    <source>
        <dbReference type="ARBA" id="ARBA00023014"/>
    </source>
</evidence>
<dbReference type="FunFam" id="3.80.30.20:FF:000001">
    <property type="entry name" value="tRNA-2-methylthio-N(6)-dimethylallyladenosine synthase 2"/>
    <property type="match status" value="1"/>
</dbReference>
<feature type="domain" description="Radical SAM core" evidence="11">
    <location>
        <begin position="127"/>
        <end position="350"/>
    </location>
</feature>
<dbReference type="SMART" id="SM00729">
    <property type="entry name" value="Elp3"/>
    <property type="match status" value="1"/>
</dbReference>
<dbReference type="GO" id="GO:0103039">
    <property type="term" value="F:protein methylthiotransferase activity"/>
    <property type="evidence" value="ECO:0007669"/>
    <property type="project" value="UniProtKB-EC"/>
</dbReference>
<dbReference type="GO" id="GO:0005840">
    <property type="term" value="C:ribosome"/>
    <property type="evidence" value="ECO:0007669"/>
    <property type="project" value="UniProtKB-KW"/>
</dbReference>
<evidence type="ECO:0000259" key="11">
    <source>
        <dbReference type="PROSITE" id="PS51918"/>
    </source>
</evidence>
<feature type="binding site" evidence="8">
    <location>
        <position position="57"/>
    </location>
    <ligand>
        <name>[4Fe-4S] cluster</name>
        <dbReference type="ChEBI" id="CHEBI:49883"/>
        <label>1</label>
    </ligand>
</feature>
<dbReference type="InterPro" id="IPR002792">
    <property type="entry name" value="TRAM_dom"/>
</dbReference>
<comment type="subcellular location">
    <subcellularLocation>
        <location evidence="8">Cytoplasm</location>
    </subcellularLocation>
</comment>
<sequence length="418" mass="46950">MLECSNSRLSSPKAYVISLGCPKNQVDTESLMTKLAQEGYSFTNNPKQADLILINTCAFIKSAKEESIDNILEMAKYKKQGKCKHLIVAGCLPQRYKYELPKLLPEVDAFIGTPTEFSNFEFSNVQISPPWTAYVKIAEGCNNRCNYCVIPSIRGKLRIRPMLGILKEVKALAKSGVKEIIFVAQDTTVYPQLPKLLKMTAKIKGVSWIRLLYAHPAHVSDALIETMANEKKIVKYLDLPIQHVSDKILTSMNRRYMRQDLENLISKIRRKIPKIALRTSLLVGFPGEGKQEFQELLAFIKQVKFSRLGVFTYSKEEGTPAYIMRGQVSEKKKQERLQMIMQAQACIARELNQALIGQTLDILIEGAGQGCFIGRSYLDAPGIDGTVLVSSKNTIKPGEIVKAKIKRATTYDLIGYQT</sequence>
<dbReference type="InterPro" id="IPR013848">
    <property type="entry name" value="Methylthiotransferase_N"/>
</dbReference>
<dbReference type="Gene3D" id="2.40.50.140">
    <property type="entry name" value="Nucleic acid-binding proteins"/>
    <property type="match status" value="1"/>
</dbReference>
<keyword evidence="5 8" id="KW-0479">Metal-binding</keyword>
<comment type="function">
    <text evidence="8">Catalyzes the methylthiolation of an aspartic acid residue of ribosomal protein uS12.</text>
</comment>
<comment type="catalytic activity">
    <reaction evidence="8">
        <text>L-aspartate(89)-[ribosomal protein uS12]-hydrogen + (sulfur carrier)-SH + AH2 + 2 S-adenosyl-L-methionine = 3-methylsulfanyl-L-aspartate(89)-[ribosomal protein uS12]-hydrogen + (sulfur carrier)-H + 5'-deoxyadenosine + L-methionine + A + S-adenosyl-L-homocysteine + 2 H(+)</text>
        <dbReference type="Rhea" id="RHEA:37087"/>
        <dbReference type="Rhea" id="RHEA-COMP:10460"/>
        <dbReference type="Rhea" id="RHEA-COMP:10461"/>
        <dbReference type="Rhea" id="RHEA-COMP:14737"/>
        <dbReference type="Rhea" id="RHEA-COMP:14739"/>
        <dbReference type="ChEBI" id="CHEBI:13193"/>
        <dbReference type="ChEBI" id="CHEBI:15378"/>
        <dbReference type="ChEBI" id="CHEBI:17319"/>
        <dbReference type="ChEBI" id="CHEBI:17499"/>
        <dbReference type="ChEBI" id="CHEBI:29917"/>
        <dbReference type="ChEBI" id="CHEBI:29961"/>
        <dbReference type="ChEBI" id="CHEBI:57844"/>
        <dbReference type="ChEBI" id="CHEBI:57856"/>
        <dbReference type="ChEBI" id="CHEBI:59789"/>
        <dbReference type="ChEBI" id="CHEBI:64428"/>
        <dbReference type="ChEBI" id="CHEBI:73599"/>
        <dbReference type="EC" id="2.8.4.4"/>
    </reaction>
</comment>
<dbReference type="AlphaFoldDB" id="A0A2H0Y146"/>
<dbReference type="SFLD" id="SFLDG01082">
    <property type="entry name" value="B12-binding_domain_containing"/>
    <property type="match status" value="1"/>
</dbReference>
<evidence type="ECO:0000313" key="12">
    <source>
        <dbReference type="EMBL" id="PIS31236.1"/>
    </source>
</evidence>
<accession>A0A2H0Y146</accession>
<dbReference type="InterPro" id="IPR058240">
    <property type="entry name" value="rSAM_sf"/>
</dbReference>
<dbReference type="EC" id="2.8.4.4" evidence="8"/>
<comment type="cofactor">
    <cofactor evidence="8">
        <name>[4Fe-4S] cluster</name>
        <dbReference type="ChEBI" id="CHEBI:49883"/>
    </cofactor>
    <text evidence="8">Binds 2 [4Fe-4S] clusters. One cluster is coordinated with 3 cysteines and an exchangeable S-adenosyl-L-methionine.</text>
</comment>
<keyword evidence="1 8" id="KW-0004">4Fe-4S</keyword>
<dbReference type="GO" id="GO:0005829">
    <property type="term" value="C:cytosol"/>
    <property type="evidence" value="ECO:0007669"/>
    <property type="project" value="TreeGrafter"/>
</dbReference>
<dbReference type="Pfam" id="PF00919">
    <property type="entry name" value="UPF0004"/>
    <property type="match status" value="1"/>
</dbReference>
<dbReference type="EMBL" id="PEYM01000032">
    <property type="protein sequence ID" value="PIS31236.1"/>
    <property type="molecule type" value="Genomic_DNA"/>
</dbReference>
<dbReference type="CDD" id="cd01335">
    <property type="entry name" value="Radical_SAM"/>
    <property type="match status" value="1"/>
</dbReference>
<dbReference type="GO" id="GO:0035599">
    <property type="term" value="F:aspartic acid methylthiotransferase activity"/>
    <property type="evidence" value="ECO:0007669"/>
    <property type="project" value="TreeGrafter"/>
</dbReference>
<keyword evidence="12" id="KW-0687">Ribonucleoprotein</keyword>
<keyword evidence="3 8" id="KW-0808">Transferase</keyword>
<gene>
    <name evidence="8" type="primary">rimO</name>
    <name evidence="12" type="ORF">COT42_01665</name>
</gene>
<evidence type="ECO:0000256" key="4">
    <source>
        <dbReference type="ARBA" id="ARBA00022691"/>
    </source>
</evidence>
<dbReference type="InterPro" id="IPR007197">
    <property type="entry name" value="rSAM"/>
</dbReference>
<dbReference type="InterPro" id="IPR005839">
    <property type="entry name" value="Methylthiotransferase"/>
</dbReference>
<evidence type="ECO:0000259" key="9">
    <source>
        <dbReference type="PROSITE" id="PS50926"/>
    </source>
</evidence>
<dbReference type="Pfam" id="PF18693">
    <property type="entry name" value="TRAM_2"/>
    <property type="match status" value="1"/>
</dbReference>
<dbReference type="Proteomes" id="UP000231343">
    <property type="component" value="Unassembled WGS sequence"/>
</dbReference>
<dbReference type="PROSITE" id="PS51449">
    <property type="entry name" value="MTTASE_N"/>
    <property type="match status" value="1"/>
</dbReference>